<reference evidence="1" key="1">
    <citation type="submission" date="2022-08" db="EMBL/GenBank/DDBJ databases">
        <title>Genome Sequence of Lecanicillium fungicola.</title>
        <authorList>
            <person name="Buettner E."/>
        </authorList>
    </citation>
    <scope>NUCLEOTIDE SEQUENCE</scope>
    <source>
        <strain evidence="1">Babe33</strain>
    </source>
</reference>
<accession>A0ACC1MTG9</accession>
<proteinExistence type="predicted"/>
<gene>
    <name evidence="1" type="ORF">NQ176_g8482</name>
</gene>
<protein>
    <submittedName>
        <fullName evidence="1">Uncharacterized protein</fullName>
    </submittedName>
</protein>
<dbReference type="Proteomes" id="UP001143910">
    <property type="component" value="Unassembled WGS sequence"/>
</dbReference>
<sequence length="1054" mass="118314">MWRHGIQSFLEFLRKRLPDSREYMLTFIYVAYSAMTLLYETGPGFIATWIECLGDLGRYRMAIEDDDIQDRETWTGVSRSWYSKASELLPDVGRLYHHLAILARPDALQQLYYYNKALCVPIAFPGARESIMTLFNPVLSSQSTRLDPCDAAFVRVHGILFSGNSRDQLELSIKEFLDTIDRRIAETSKDWLHQGYYMAITLICSLMGYGATENPLALSLPVPLATQDSLPLSGKNAGPVIDKETASQTFQETYSFTMQTCGTVLQRKTDANVLPFFHTIMVFLYYVAQHPKAMSLIDSKLPWNLIVDMLNDSKPCLISKSRMEMEGFPRPPPNEPLRPLPEDYAMRGLQLSADYFPKDWFSSDRLEEDEKMFELPSLGDERRQHVLWLARRISNLGKWMVWDKAADKFTVNPITCLIWEVAVVLVHWHSFRVCTLVKDLLSLFHQSNVFASAERNKPAHGIRTLKPHHQVTPRLVVLEANLAVAQHQSDLQGFEVPCNLDHVLQAQTKVSRPAERRRHDGLDLLDHVVLKQGVLVGPPPVLRRELRRPQARLDLTVQDTRHGLSLAAASFIHGRRLPAGPPPPRSWTSSSNDIHTHSSLTTSKDGSTASNPLYDLSLPGLQHPAPMSLIGLVVRQLAANWALNRVYHQHFLYYIPSHLKPTLMRELSAYSDTGLALGDLKALLLCPGDVDDSGDGGVSRTVAADSEITALDLTGAIGRSLTLKDVNSILSSVRATARMAEVLQDSWDAGEEAHPGSPPRTLLPNLTHLSLALYPGQAQTPSWRELLTMATRLGSVTHLSLAYWPEPCFLQGAKFATVSSPQGGRIPYGGTNYYSHTIDHDWSEALLVLKKLSQSLYKLEFLDLTGCAPWLKALTLEDGHDYVDWTRNWGKITHLRLNIGWRLTDDAAPSARAAYHEACEMAAAVEKHIVTSRGGRGHFITVERQDVSWFARLYHPALFEDNDHVKRNYRVEAMSNGNDSMIPEKTFNGLLHLFLDFPIDAGEEGFIAREHKVVLADGDESTSDQVARDSIKGHIIDCDMSTIGIEQAQKAQQQ</sequence>
<keyword evidence="2" id="KW-1185">Reference proteome</keyword>
<dbReference type="EMBL" id="JANJQO010001666">
    <property type="protein sequence ID" value="KAJ2969803.1"/>
    <property type="molecule type" value="Genomic_DNA"/>
</dbReference>
<name>A0ACC1MTG9_9HYPO</name>
<evidence type="ECO:0000313" key="1">
    <source>
        <dbReference type="EMBL" id="KAJ2969803.1"/>
    </source>
</evidence>
<organism evidence="1 2">
    <name type="scientific">Zarea fungicola</name>
    <dbReference type="NCBI Taxonomy" id="93591"/>
    <lineage>
        <taxon>Eukaryota</taxon>
        <taxon>Fungi</taxon>
        <taxon>Dikarya</taxon>
        <taxon>Ascomycota</taxon>
        <taxon>Pezizomycotina</taxon>
        <taxon>Sordariomycetes</taxon>
        <taxon>Hypocreomycetidae</taxon>
        <taxon>Hypocreales</taxon>
        <taxon>Cordycipitaceae</taxon>
        <taxon>Zarea</taxon>
    </lineage>
</organism>
<evidence type="ECO:0000313" key="2">
    <source>
        <dbReference type="Proteomes" id="UP001143910"/>
    </source>
</evidence>
<comment type="caution">
    <text evidence="1">The sequence shown here is derived from an EMBL/GenBank/DDBJ whole genome shotgun (WGS) entry which is preliminary data.</text>
</comment>